<keyword evidence="2" id="KW-1185">Reference proteome</keyword>
<reference evidence="1" key="1">
    <citation type="journal article" date="2021" name="Environ. Microbiol.">
        <title>Gene family expansions and transcriptome signatures uncover fungal adaptations to wood decay.</title>
        <authorList>
            <person name="Hage H."/>
            <person name="Miyauchi S."/>
            <person name="Viragh M."/>
            <person name="Drula E."/>
            <person name="Min B."/>
            <person name="Chaduli D."/>
            <person name="Navarro D."/>
            <person name="Favel A."/>
            <person name="Norest M."/>
            <person name="Lesage-Meessen L."/>
            <person name="Balint B."/>
            <person name="Merenyi Z."/>
            <person name="de Eugenio L."/>
            <person name="Morin E."/>
            <person name="Martinez A.T."/>
            <person name="Baldrian P."/>
            <person name="Stursova M."/>
            <person name="Martinez M.J."/>
            <person name="Novotny C."/>
            <person name="Magnuson J.K."/>
            <person name="Spatafora J.W."/>
            <person name="Maurice S."/>
            <person name="Pangilinan J."/>
            <person name="Andreopoulos W."/>
            <person name="LaButti K."/>
            <person name="Hundley H."/>
            <person name="Na H."/>
            <person name="Kuo A."/>
            <person name="Barry K."/>
            <person name="Lipzen A."/>
            <person name="Henrissat B."/>
            <person name="Riley R."/>
            <person name="Ahrendt S."/>
            <person name="Nagy L.G."/>
            <person name="Grigoriev I.V."/>
            <person name="Martin F."/>
            <person name="Rosso M.N."/>
        </authorList>
    </citation>
    <scope>NUCLEOTIDE SEQUENCE</scope>
    <source>
        <strain evidence="1">CBS 384.51</strain>
    </source>
</reference>
<organism evidence="1 2">
    <name type="scientific">Irpex rosettiformis</name>
    <dbReference type="NCBI Taxonomy" id="378272"/>
    <lineage>
        <taxon>Eukaryota</taxon>
        <taxon>Fungi</taxon>
        <taxon>Dikarya</taxon>
        <taxon>Basidiomycota</taxon>
        <taxon>Agaricomycotina</taxon>
        <taxon>Agaricomycetes</taxon>
        <taxon>Polyporales</taxon>
        <taxon>Irpicaceae</taxon>
        <taxon>Irpex</taxon>
    </lineage>
</organism>
<dbReference type="EMBL" id="MU274907">
    <property type="protein sequence ID" value="KAI0090617.1"/>
    <property type="molecule type" value="Genomic_DNA"/>
</dbReference>
<evidence type="ECO:0000313" key="2">
    <source>
        <dbReference type="Proteomes" id="UP001055072"/>
    </source>
</evidence>
<gene>
    <name evidence="1" type="ORF">BDY19DRAFT_992050</name>
</gene>
<proteinExistence type="predicted"/>
<accession>A0ACB8U8A2</accession>
<protein>
    <submittedName>
        <fullName evidence="1">Uncharacterized protein</fullName>
    </submittedName>
</protein>
<comment type="caution">
    <text evidence="1">The sequence shown here is derived from an EMBL/GenBank/DDBJ whole genome shotgun (WGS) entry which is preliminary data.</text>
</comment>
<evidence type="ECO:0000313" key="1">
    <source>
        <dbReference type="EMBL" id="KAI0090617.1"/>
    </source>
</evidence>
<name>A0ACB8U8A2_9APHY</name>
<sequence length="399" mass="41173">MSQSGRDTLASSTAPTAAASSELRHVTSNTNLAAPTKENRLSKRTSQHLRTHPTGTKSPASIPSSPTSVHSSSSAIFERDIEPLTPSPLLTHTTDPHRIPRGKLTEQLDQSVPTVLDSAAEALTLDIDDKEGMDAISIVAPVPFELHGGGSGFTSPISQMSSRSPSPNGISNRRSVLLNLPSPSPSFTLPLPLPLPLQSQTSQGPLAPTASPSRPTIQTSSPPTASAIVAAASATEDSSPTTATAHEYPLPALSGSSSPGVATPTTGVTLSSHVPPSPSSKRLSFISYTDLLTSAPASTLPLSSLTLSAQANEPPPHLPSVIGIPQAQAQGLASSAASIHGSISASAWVTERDPAADLVSDQGGEWQREGLGRGLEERLEALMSHDVPQQSPPQQPLKA</sequence>
<dbReference type="Proteomes" id="UP001055072">
    <property type="component" value="Unassembled WGS sequence"/>
</dbReference>